<feature type="region of interest" description="Disordered" evidence="2">
    <location>
        <begin position="282"/>
        <end position="301"/>
    </location>
</feature>
<dbReference type="OrthoDB" id="10672089at2759"/>
<sequence>MQTPIAVESPQHIPDMSSRPVLADRQCMQHPDSGKKAHPEHVMPRGRSFHGSRNLTPAQAAQDGFHHRLAAKMLAEKKKKAVAAQSDRQALDTRDVDKEAEPTDVINITVDAKGVMIDSAKGTTQGMGGRSNSRSRMTRSTSKSRNSFRRADDKENITADVPSFKAVEADVAAYFGRKRSVDLSRRKRDTENDNLSSWDGSMPKRQSSRSFIDRKVGTKTSATQNGEAEARVMSLAPPSDTDVNDRPRRRRSQKLAALKKSLEEEGTKIEALKQQFSAVDLNGTYQNNPSDEDITGKQNSQTTIRADARLEAQANTPLSGIRSLQAGGCVKIRREMNAGNEAISRGVHSVRAEECPDRNGREVPASGKWCDDCAGLGLHIAALLSQLDKARSTTDSSSEGSSSSCNSKKGWKSMVTQTMLGDSKSKSSTEKARLQQEINVLKATVDFLYKKVETLGSGRRVGEGSAS</sequence>
<dbReference type="EMBL" id="HG001764">
    <property type="protein sequence ID" value="CDF36184.1"/>
    <property type="molecule type" value="Genomic_DNA"/>
</dbReference>
<keyword evidence="4" id="KW-1185">Reference proteome</keyword>
<feature type="region of interest" description="Disordered" evidence="2">
    <location>
        <begin position="178"/>
        <end position="251"/>
    </location>
</feature>
<evidence type="ECO:0000256" key="2">
    <source>
        <dbReference type="SAM" id="MobiDB-lite"/>
    </source>
</evidence>
<keyword evidence="1" id="KW-0175">Coiled coil</keyword>
<feature type="compositionally biased region" description="Basic and acidic residues" evidence="2">
    <location>
        <begin position="32"/>
        <end position="43"/>
    </location>
</feature>
<evidence type="ECO:0000313" key="4">
    <source>
        <dbReference type="Proteomes" id="UP000012073"/>
    </source>
</evidence>
<protein>
    <submittedName>
        <fullName evidence="3">Uncharacterized protein</fullName>
    </submittedName>
</protein>
<accession>R7QDL8</accession>
<reference evidence="4" key="1">
    <citation type="journal article" date="2013" name="Proc. Natl. Acad. Sci. U.S.A.">
        <title>Genome structure and metabolic features in the red seaweed Chondrus crispus shed light on evolution of the Archaeplastida.</title>
        <authorList>
            <person name="Collen J."/>
            <person name="Porcel B."/>
            <person name="Carre W."/>
            <person name="Ball S.G."/>
            <person name="Chaparro C."/>
            <person name="Tonon T."/>
            <person name="Barbeyron T."/>
            <person name="Michel G."/>
            <person name="Noel B."/>
            <person name="Valentin K."/>
            <person name="Elias M."/>
            <person name="Artiguenave F."/>
            <person name="Arun A."/>
            <person name="Aury J.M."/>
            <person name="Barbosa-Neto J.F."/>
            <person name="Bothwell J.H."/>
            <person name="Bouget F.Y."/>
            <person name="Brillet L."/>
            <person name="Cabello-Hurtado F."/>
            <person name="Capella-Gutierrez S."/>
            <person name="Charrier B."/>
            <person name="Cladiere L."/>
            <person name="Cock J.M."/>
            <person name="Coelho S.M."/>
            <person name="Colleoni C."/>
            <person name="Czjzek M."/>
            <person name="Da Silva C."/>
            <person name="Delage L."/>
            <person name="Denoeud F."/>
            <person name="Deschamps P."/>
            <person name="Dittami S.M."/>
            <person name="Gabaldon T."/>
            <person name="Gachon C.M."/>
            <person name="Groisillier A."/>
            <person name="Herve C."/>
            <person name="Jabbari K."/>
            <person name="Katinka M."/>
            <person name="Kloareg B."/>
            <person name="Kowalczyk N."/>
            <person name="Labadie K."/>
            <person name="Leblanc C."/>
            <person name="Lopez P.J."/>
            <person name="McLachlan D.H."/>
            <person name="Meslet-Cladiere L."/>
            <person name="Moustafa A."/>
            <person name="Nehr Z."/>
            <person name="Nyvall Collen P."/>
            <person name="Panaud O."/>
            <person name="Partensky F."/>
            <person name="Poulain J."/>
            <person name="Rensing S.A."/>
            <person name="Rousvoal S."/>
            <person name="Samson G."/>
            <person name="Symeonidi A."/>
            <person name="Weissenbach J."/>
            <person name="Zambounis A."/>
            <person name="Wincker P."/>
            <person name="Boyen C."/>
        </authorList>
    </citation>
    <scope>NUCLEOTIDE SEQUENCE [LARGE SCALE GENOMIC DNA]</scope>
    <source>
        <strain evidence="4">cv. Stackhouse</strain>
    </source>
</reference>
<feature type="compositionally biased region" description="Low complexity" evidence="2">
    <location>
        <begin position="130"/>
        <end position="145"/>
    </location>
</feature>
<dbReference type="KEGG" id="ccp:CHC_T00004538001"/>
<dbReference type="AlphaFoldDB" id="R7QDL8"/>
<feature type="compositionally biased region" description="Polar residues" evidence="2">
    <location>
        <begin position="193"/>
        <end position="210"/>
    </location>
</feature>
<feature type="region of interest" description="Disordered" evidence="2">
    <location>
        <begin position="392"/>
        <end position="411"/>
    </location>
</feature>
<organism evidence="3 4">
    <name type="scientific">Chondrus crispus</name>
    <name type="common">Carrageen Irish moss</name>
    <name type="synonym">Polymorpha crispa</name>
    <dbReference type="NCBI Taxonomy" id="2769"/>
    <lineage>
        <taxon>Eukaryota</taxon>
        <taxon>Rhodophyta</taxon>
        <taxon>Florideophyceae</taxon>
        <taxon>Rhodymeniophycidae</taxon>
        <taxon>Gigartinales</taxon>
        <taxon>Gigartinaceae</taxon>
        <taxon>Chondrus</taxon>
    </lineage>
</organism>
<dbReference type="Gramene" id="CDF36184">
    <property type="protein sequence ID" value="CDF36184"/>
    <property type="gene ID" value="CHC_T00004538001"/>
</dbReference>
<proteinExistence type="predicted"/>
<feature type="region of interest" description="Disordered" evidence="2">
    <location>
        <begin position="27"/>
        <end position="58"/>
    </location>
</feature>
<feature type="region of interest" description="Disordered" evidence="2">
    <location>
        <begin position="120"/>
        <end position="155"/>
    </location>
</feature>
<dbReference type="RefSeq" id="XP_005716003.1">
    <property type="nucleotide sequence ID" value="XM_005715946.1"/>
</dbReference>
<evidence type="ECO:0000313" key="3">
    <source>
        <dbReference type="EMBL" id="CDF36184.1"/>
    </source>
</evidence>
<gene>
    <name evidence="3" type="ORF">CHC_T00004538001</name>
</gene>
<dbReference type="GeneID" id="17323714"/>
<dbReference type="Proteomes" id="UP000012073">
    <property type="component" value="Unassembled WGS sequence"/>
</dbReference>
<name>R7QDL8_CHOCR</name>
<feature type="coiled-coil region" evidence="1">
    <location>
        <begin position="424"/>
        <end position="451"/>
    </location>
</feature>
<feature type="compositionally biased region" description="Low complexity" evidence="2">
    <location>
        <begin position="393"/>
        <end position="408"/>
    </location>
</feature>
<feature type="compositionally biased region" description="Basic and acidic residues" evidence="2">
    <location>
        <begin position="179"/>
        <end position="191"/>
    </location>
</feature>
<evidence type="ECO:0000256" key="1">
    <source>
        <dbReference type="SAM" id="Coils"/>
    </source>
</evidence>